<evidence type="ECO:0000256" key="2">
    <source>
        <dbReference type="SAM" id="SignalP"/>
    </source>
</evidence>
<dbReference type="Proteomes" id="UP000178367">
    <property type="component" value="Unassembled WGS sequence"/>
</dbReference>
<dbReference type="EMBL" id="MFGB01000023">
    <property type="protein sequence ID" value="OGF25053.1"/>
    <property type="molecule type" value="Genomic_DNA"/>
</dbReference>
<feature type="compositionally biased region" description="Low complexity" evidence="1">
    <location>
        <begin position="125"/>
        <end position="137"/>
    </location>
</feature>
<accession>A0A1F5SF44</accession>
<comment type="caution">
    <text evidence="3">The sequence shown here is derived from an EMBL/GenBank/DDBJ whole genome shotgun (WGS) entry which is preliminary data.</text>
</comment>
<sequence>MLKKNIVVCLVAVFAFSSVSPALALDFRTVKPIVAPTDLEFTAITPSVRPIVTPEPDEPGLLATSTVIVPVPEDAPPAEEPETDGAAAAAPAPAVPAETDSSDTVPDTGTAESGSVLPPLPSVTPTPTAAPSAPSASNDLTTGAGPLKPVIAPDIERAQEKPAGALSLDFSKVDVGALLDICGLDSGCSGDMGMTHWQREVSVRSDNRDRDIRYSTGRDDIKEGLLQVSYYSFVNNDDPRIVYSRPISTGVSPFDAGLVGLSAAALKDFSAGLSGKLSVAASNAFYNADSDTLAPPSASARPAPSAEAGTGFWHRLIAKIKAVVMAPVRFAAKIFYKSTPVMTADKESLIANLEIPHNEYYLRVVPTKNGRVVGAATNEAKITLTEPEEQSDLEFYAPAKIYEVKIRDFEPIRAPAPGVCTGAVILDTDWVGMGVNKKAGDRVCPATYQGVGEQAWYELFWDFAKSGLNWISEAYNALKSAVVDAVAGAVCGGDPACKMAISAGLDIGLAAMGIPPTIPNFDELVDGGFDYLASEIAAQAGCPDVACKELIKDKLRQVLDSQKNTNPACLGAEEAHRQGIEPLCLPPGVKAHPDPLATHRNAQVTLEIKRNNLPGGGLAGAPYRLYFYNGAHNAGPVGSSIHNIEPYGESVAITEPLQGQMFEPTVITVPPLEPGEMIAIPIVFTPAEYWVPGHKEAMHGWSTVVYHDGWPQYQYDDWWKLYYGGTLGLSAYIDGCDYSYGYEECIISSDSLTVTLPNTINP</sequence>
<organism evidence="3 4">
    <name type="scientific">Candidatus Falkowbacteria bacterium RIFOXYA2_FULL_47_19</name>
    <dbReference type="NCBI Taxonomy" id="1797994"/>
    <lineage>
        <taxon>Bacteria</taxon>
        <taxon>Candidatus Falkowiibacteriota</taxon>
    </lineage>
</organism>
<keyword evidence="2" id="KW-0732">Signal</keyword>
<dbReference type="AlphaFoldDB" id="A0A1F5SF44"/>
<gene>
    <name evidence="3" type="ORF">A2227_06925</name>
</gene>
<name>A0A1F5SF44_9BACT</name>
<evidence type="ECO:0000313" key="4">
    <source>
        <dbReference type="Proteomes" id="UP000178367"/>
    </source>
</evidence>
<evidence type="ECO:0000313" key="3">
    <source>
        <dbReference type="EMBL" id="OGF25053.1"/>
    </source>
</evidence>
<reference evidence="3 4" key="1">
    <citation type="journal article" date="2016" name="Nat. Commun.">
        <title>Thousands of microbial genomes shed light on interconnected biogeochemical processes in an aquifer system.</title>
        <authorList>
            <person name="Anantharaman K."/>
            <person name="Brown C.T."/>
            <person name="Hug L.A."/>
            <person name="Sharon I."/>
            <person name="Castelle C.J."/>
            <person name="Probst A.J."/>
            <person name="Thomas B.C."/>
            <person name="Singh A."/>
            <person name="Wilkins M.J."/>
            <person name="Karaoz U."/>
            <person name="Brodie E.L."/>
            <person name="Williams K.H."/>
            <person name="Hubbard S.S."/>
            <person name="Banfield J.F."/>
        </authorList>
    </citation>
    <scope>NUCLEOTIDE SEQUENCE [LARGE SCALE GENOMIC DNA]</scope>
</reference>
<protein>
    <submittedName>
        <fullName evidence="3">Uncharacterized protein</fullName>
    </submittedName>
</protein>
<feature type="compositionally biased region" description="Polar residues" evidence="1">
    <location>
        <begin position="102"/>
        <end position="113"/>
    </location>
</feature>
<proteinExistence type="predicted"/>
<feature type="signal peptide" evidence="2">
    <location>
        <begin position="1"/>
        <end position="24"/>
    </location>
</feature>
<evidence type="ECO:0000256" key="1">
    <source>
        <dbReference type="SAM" id="MobiDB-lite"/>
    </source>
</evidence>
<feature type="region of interest" description="Disordered" evidence="1">
    <location>
        <begin position="71"/>
        <end position="148"/>
    </location>
</feature>
<feature type="compositionally biased region" description="Low complexity" evidence="1">
    <location>
        <begin position="84"/>
        <end position="99"/>
    </location>
</feature>
<feature type="chain" id="PRO_5009521190" evidence="2">
    <location>
        <begin position="25"/>
        <end position="762"/>
    </location>
</feature>